<feature type="non-terminal residue" evidence="2">
    <location>
        <position position="1"/>
    </location>
</feature>
<organism evidence="2 3">
    <name type="scientific">Diploptera punctata</name>
    <name type="common">Pacific beetle cockroach</name>
    <dbReference type="NCBI Taxonomy" id="6984"/>
    <lineage>
        <taxon>Eukaryota</taxon>
        <taxon>Metazoa</taxon>
        <taxon>Ecdysozoa</taxon>
        <taxon>Arthropoda</taxon>
        <taxon>Hexapoda</taxon>
        <taxon>Insecta</taxon>
        <taxon>Pterygota</taxon>
        <taxon>Neoptera</taxon>
        <taxon>Polyneoptera</taxon>
        <taxon>Dictyoptera</taxon>
        <taxon>Blattodea</taxon>
        <taxon>Blaberoidea</taxon>
        <taxon>Blaberidae</taxon>
        <taxon>Diplopterinae</taxon>
        <taxon>Diploptera</taxon>
    </lineage>
</organism>
<reference evidence="2" key="2">
    <citation type="submission" date="2023-05" db="EMBL/GenBank/DDBJ databases">
        <authorList>
            <person name="Fouks B."/>
        </authorList>
    </citation>
    <scope>NUCLEOTIDE SEQUENCE</scope>
    <source>
        <strain evidence="2">Stay&amp;Tobe</strain>
        <tissue evidence="2">Testes</tissue>
    </source>
</reference>
<evidence type="ECO:0000313" key="3">
    <source>
        <dbReference type="Proteomes" id="UP001233999"/>
    </source>
</evidence>
<feature type="transmembrane region" description="Helical" evidence="1">
    <location>
        <begin position="70"/>
        <end position="96"/>
    </location>
</feature>
<gene>
    <name evidence="2" type="ORF">L9F63_006799</name>
</gene>
<feature type="transmembrane region" description="Helical" evidence="1">
    <location>
        <begin position="35"/>
        <end position="58"/>
    </location>
</feature>
<dbReference type="EMBL" id="JASPKZ010009799">
    <property type="protein sequence ID" value="KAJ9576354.1"/>
    <property type="molecule type" value="Genomic_DNA"/>
</dbReference>
<dbReference type="AlphaFoldDB" id="A0AAD7Z9D4"/>
<sequence>KQEASEKYSESICLMSLFCNDYCPYKSYLAVNTNIIIVAMSTVTIPTAVAVSAIIVTITINTTYTVATKYIATIATTTTIAVATNSITIIVAVATIQHSSCFTTITFTTDGANSHFNYHYYH</sequence>
<evidence type="ECO:0000256" key="1">
    <source>
        <dbReference type="SAM" id="Phobius"/>
    </source>
</evidence>
<keyword evidence="1" id="KW-1133">Transmembrane helix</keyword>
<reference evidence="2" key="1">
    <citation type="journal article" date="2023" name="IScience">
        <title>Live-bearing cockroach genome reveals convergent evolutionary mechanisms linked to viviparity in insects and beyond.</title>
        <authorList>
            <person name="Fouks B."/>
            <person name="Harrison M.C."/>
            <person name="Mikhailova A.A."/>
            <person name="Marchal E."/>
            <person name="English S."/>
            <person name="Carruthers M."/>
            <person name="Jennings E.C."/>
            <person name="Chiamaka E.L."/>
            <person name="Frigard R.A."/>
            <person name="Pippel M."/>
            <person name="Attardo G.M."/>
            <person name="Benoit J.B."/>
            <person name="Bornberg-Bauer E."/>
            <person name="Tobe S.S."/>
        </authorList>
    </citation>
    <scope>NUCLEOTIDE SEQUENCE</scope>
    <source>
        <strain evidence="2">Stay&amp;Tobe</strain>
    </source>
</reference>
<keyword evidence="1" id="KW-0812">Transmembrane</keyword>
<keyword evidence="3" id="KW-1185">Reference proteome</keyword>
<evidence type="ECO:0000313" key="2">
    <source>
        <dbReference type="EMBL" id="KAJ9576354.1"/>
    </source>
</evidence>
<comment type="caution">
    <text evidence="2">The sequence shown here is derived from an EMBL/GenBank/DDBJ whole genome shotgun (WGS) entry which is preliminary data.</text>
</comment>
<dbReference type="Proteomes" id="UP001233999">
    <property type="component" value="Unassembled WGS sequence"/>
</dbReference>
<feature type="non-terminal residue" evidence="2">
    <location>
        <position position="122"/>
    </location>
</feature>
<proteinExistence type="predicted"/>
<keyword evidence="1" id="KW-0472">Membrane</keyword>
<accession>A0AAD7Z9D4</accession>
<name>A0AAD7Z9D4_DIPPU</name>
<protein>
    <submittedName>
        <fullName evidence="2">Uncharacterized protein</fullName>
    </submittedName>
</protein>